<dbReference type="InterPro" id="IPR037079">
    <property type="entry name" value="AF2212/PG0164-like_sf"/>
</dbReference>
<protein>
    <submittedName>
        <fullName evidence="1">DUF1905 domain-containing protein</fullName>
    </submittedName>
</protein>
<name>A0ABS3BYV5_9BACT</name>
<dbReference type="Proteomes" id="UP000664698">
    <property type="component" value="Unassembled WGS sequence"/>
</dbReference>
<dbReference type="EMBL" id="JAFKCW010000006">
    <property type="protein sequence ID" value="MBN7803535.1"/>
    <property type="molecule type" value="Genomic_DNA"/>
</dbReference>
<reference evidence="1 2" key="1">
    <citation type="submission" date="2021-03" db="EMBL/GenBank/DDBJ databases">
        <title>novel species isolated from a fishpond in China.</title>
        <authorList>
            <person name="Lu H."/>
            <person name="Cai Z."/>
        </authorList>
    </citation>
    <scope>NUCLEOTIDE SEQUENCE [LARGE SCALE GENOMIC DNA]</scope>
    <source>
        <strain evidence="1 2">JCM 31546</strain>
    </source>
</reference>
<accession>A0ABS3BYV5</accession>
<dbReference type="SUPFAM" id="SSF141694">
    <property type="entry name" value="AF2212/PG0164-like"/>
    <property type="match status" value="1"/>
</dbReference>
<organism evidence="1 2">
    <name type="scientific">Algoriphagus aestuariicola</name>
    <dbReference type="NCBI Taxonomy" id="1852016"/>
    <lineage>
        <taxon>Bacteria</taxon>
        <taxon>Pseudomonadati</taxon>
        <taxon>Bacteroidota</taxon>
        <taxon>Cytophagia</taxon>
        <taxon>Cytophagales</taxon>
        <taxon>Cyclobacteriaceae</taxon>
        <taxon>Algoriphagus</taxon>
    </lineage>
</organism>
<evidence type="ECO:0000313" key="2">
    <source>
        <dbReference type="Proteomes" id="UP000664698"/>
    </source>
</evidence>
<proteinExistence type="predicted"/>
<sequence>MKFKTTIFQKGNNLGIEVPETVIEQLGAGKRPPVLVEIKNYSYKSTVGVMEGKLLIPLSSGHRKNVQVEGGETVEVNLELDSQPRTVALPETLAERLKANETAKEFFDTLAPSSKKKIVALIESAKTEETLTKRLEKIMADLNQKIRP</sequence>
<dbReference type="Pfam" id="PF13376">
    <property type="entry name" value="OmdA"/>
    <property type="match status" value="1"/>
</dbReference>
<dbReference type="RefSeq" id="WP_206571532.1">
    <property type="nucleotide sequence ID" value="NZ_JAFKCW010000006.1"/>
</dbReference>
<comment type="caution">
    <text evidence="1">The sequence shown here is derived from an EMBL/GenBank/DDBJ whole genome shotgun (WGS) entry which is preliminary data.</text>
</comment>
<dbReference type="Pfam" id="PF08922">
    <property type="entry name" value="DUF1905"/>
    <property type="match status" value="1"/>
</dbReference>
<dbReference type="InterPro" id="IPR015018">
    <property type="entry name" value="DUF1905"/>
</dbReference>
<evidence type="ECO:0000313" key="1">
    <source>
        <dbReference type="EMBL" id="MBN7803535.1"/>
    </source>
</evidence>
<dbReference type="Gene3D" id="2.40.30.100">
    <property type="entry name" value="AF2212/PG0164-like"/>
    <property type="match status" value="1"/>
</dbReference>
<keyword evidence="2" id="KW-1185">Reference proteome</keyword>
<gene>
    <name evidence="1" type="ORF">J0A67_21885</name>
</gene>